<evidence type="ECO:0000313" key="1">
    <source>
        <dbReference type="EMBL" id="KAH6935339.1"/>
    </source>
</evidence>
<dbReference type="Proteomes" id="UP000821845">
    <property type="component" value="Chromosome 3"/>
</dbReference>
<gene>
    <name evidence="1" type="ORF">HPB50_005221</name>
</gene>
<keyword evidence="2" id="KW-1185">Reference proteome</keyword>
<name>A0ACB7SN36_HYAAI</name>
<dbReference type="EMBL" id="CM023483">
    <property type="protein sequence ID" value="KAH6935339.1"/>
    <property type="molecule type" value="Genomic_DNA"/>
</dbReference>
<comment type="caution">
    <text evidence="1">The sequence shown here is derived from an EMBL/GenBank/DDBJ whole genome shotgun (WGS) entry which is preliminary data.</text>
</comment>
<accession>A0ACB7SN36</accession>
<organism evidence="1 2">
    <name type="scientific">Hyalomma asiaticum</name>
    <name type="common">Tick</name>
    <dbReference type="NCBI Taxonomy" id="266040"/>
    <lineage>
        <taxon>Eukaryota</taxon>
        <taxon>Metazoa</taxon>
        <taxon>Ecdysozoa</taxon>
        <taxon>Arthropoda</taxon>
        <taxon>Chelicerata</taxon>
        <taxon>Arachnida</taxon>
        <taxon>Acari</taxon>
        <taxon>Parasitiformes</taxon>
        <taxon>Ixodida</taxon>
        <taxon>Ixodoidea</taxon>
        <taxon>Ixodidae</taxon>
        <taxon>Hyalomminae</taxon>
        <taxon>Hyalomma</taxon>
    </lineage>
</organism>
<protein>
    <submittedName>
        <fullName evidence="1">Uncharacterized protein</fullName>
    </submittedName>
</protein>
<proteinExistence type="predicted"/>
<sequence>MVAMRSSKGSSSSRCWLAVLRATTARISVTTIDLISSDDLSLLTVQQELRHRHAPGYNAIREILGNKDRHFFVFTNEHHKDTYVEREADESANDRNDRAIRTSVSWYCEHLANKVDVVLLTNDEANRSKAQAQGLKACTFAEYVRSLKDHPGLLDKLAKLELDEAAKNADRRCIYPEHLPQAELHLGIKSGRFEQGKFQASRDNYLEGNVVLGDDEESRSILIQGRSNLNRAVHEDLVVVEIFPEEKWSLPSGLVLVDETQDEEDKAEEEESVKLNPSPAKSNRVPSGRIVGILRRKWRPYCGILAPSTIKEATRHLFVPAERRIPKIRIETRQAETLCRQRIVVSIDSWPRDSRYPLGHLVRALGEIGDRATENQVLLLEHDIPHQCFSRAVLDCLPSMPWTIGPKEEEGRKDLRHLCICSVDPPGCTDIDDALHCRELPTGNYEVGVHIADVSHFVRPGTALDKEAANRGTTVYLVDQGFELKVDSGLHLAQSLDRAVLPDCPYFNVMLRMVATRCMARALYFSSGCVALEDFFTMALPCLTTLTSHRLFGGAELCNNLNYRHNMAQYAGRASVALYTQAFFQEKVVDEEGYVLFVRENAVQVLMPRFGLETTMFLKEEGWKYDEEAGTQSFGDITLHQFDQLVVQVSVDSRNIQHQKVVIKIVEPKASLLFPSFDISLVTLYFGGPSGLRMCTNSHYDVIAYNRGGCEWIEQGSDNVGASNVIRLALLHQDLERGALAVRCPALVVGDGNARAFQRLFTSARNVSSDGASQSVRRCPLLQQYRFSIPGVSVEPAARSEGSAKGADDPPRKKSKVCVS</sequence>
<reference evidence="1" key="1">
    <citation type="submission" date="2020-05" db="EMBL/GenBank/DDBJ databases">
        <title>Large-scale comparative analyses of tick genomes elucidate their genetic diversity and vector capacities.</title>
        <authorList>
            <person name="Jia N."/>
            <person name="Wang J."/>
            <person name="Shi W."/>
            <person name="Du L."/>
            <person name="Sun Y."/>
            <person name="Zhan W."/>
            <person name="Jiang J."/>
            <person name="Wang Q."/>
            <person name="Zhang B."/>
            <person name="Ji P."/>
            <person name="Sakyi L.B."/>
            <person name="Cui X."/>
            <person name="Yuan T."/>
            <person name="Jiang B."/>
            <person name="Yang W."/>
            <person name="Lam T.T.-Y."/>
            <person name="Chang Q."/>
            <person name="Ding S."/>
            <person name="Wang X."/>
            <person name="Zhu J."/>
            <person name="Ruan X."/>
            <person name="Zhao L."/>
            <person name="Wei J."/>
            <person name="Que T."/>
            <person name="Du C."/>
            <person name="Cheng J."/>
            <person name="Dai P."/>
            <person name="Han X."/>
            <person name="Huang E."/>
            <person name="Gao Y."/>
            <person name="Liu J."/>
            <person name="Shao H."/>
            <person name="Ye R."/>
            <person name="Li L."/>
            <person name="Wei W."/>
            <person name="Wang X."/>
            <person name="Wang C."/>
            <person name="Yang T."/>
            <person name="Huo Q."/>
            <person name="Li W."/>
            <person name="Guo W."/>
            <person name="Chen H."/>
            <person name="Zhou L."/>
            <person name="Ni X."/>
            <person name="Tian J."/>
            <person name="Zhou Y."/>
            <person name="Sheng Y."/>
            <person name="Liu T."/>
            <person name="Pan Y."/>
            <person name="Xia L."/>
            <person name="Li J."/>
            <person name="Zhao F."/>
            <person name="Cao W."/>
        </authorList>
    </citation>
    <scope>NUCLEOTIDE SEQUENCE</scope>
    <source>
        <strain evidence="1">Hyas-2018</strain>
    </source>
</reference>
<evidence type="ECO:0000313" key="2">
    <source>
        <dbReference type="Proteomes" id="UP000821845"/>
    </source>
</evidence>